<keyword evidence="4" id="KW-1185">Reference proteome</keyword>
<keyword evidence="2" id="KW-0472">Membrane</keyword>
<keyword evidence="2" id="KW-1133">Transmembrane helix</keyword>
<organism evidence="3 4">
    <name type="scientific">Colletotrichum sublineola</name>
    <name type="common">Sorghum anthracnose fungus</name>
    <dbReference type="NCBI Taxonomy" id="1173701"/>
    <lineage>
        <taxon>Eukaryota</taxon>
        <taxon>Fungi</taxon>
        <taxon>Dikarya</taxon>
        <taxon>Ascomycota</taxon>
        <taxon>Pezizomycotina</taxon>
        <taxon>Sordariomycetes</taxon>
        <taxon>Hypocreomycetidae</taxon>
        <taxon>Glomerellales</taxon>
        <taxon>Glomerellaceae</taxon>
        <taxon>Colletotrichum</taxon>
        <taxon>Colletotrichum graminicola species complex</taxon>
    </lineage>
</organism>
<dbReference type="EMBL" id="JMSE01000285">
    <property type="protein sequence ID" value="KDN70815.1"/>
    <property type="molecule type" value="Genomic_DNA"/>
</dbReference>
<evidence type="ECO:0000256" key="2">
    <source>
        <dbReference type="SAM" id="Phobius"/>
    </source>
</evidence>
<evidence type="ECO:0000313" key="4">
    <source>
        <dbReference type="Proteomes" id="UP000027238"/>
    </source>
</evidence>
<dbReference type="AlphaFoldDB" id="A0A066XXX7"/>
<feature type="transmembrane region" description="Helical" evidence="2">
    <location>
        <begin position="51"/>
        <end position="73"/>
    </location>
</feature>
<protein>
    <submittedName>
        <fullName evidence="3">Uncharacterized protein</fullName>
    </submittedName>
</protein>
<sequence>VSKVRRASLWVPSFASSPCIYCAISPLPPYILRLVSINSCDRKALKPTPTLAKHVFCVALAATSVTLFTGLWLPIYSFPTPRDPIIYMPTYGAYCTATLQAVYETKDRPIRQLRSFEEACISDLDLEYQDPVTIRCQIPSDVVEAVLALLPKERFTVPSRSRPKLLTACKNFGVDPKLVLFHVGFDYARQSEKFFSALVTLSNLEQDWLYSLILLEDRARTRRTQPGRGHSAVALRRRKGISLNDLESIIAAIDEVRTPEDPRVDEDQVDPVPSSPSLVLIAPSTLPSPSVPSILGPNDSADEAENDQYFAVNNSPLVHKPTPSPLPINLDVNADIDSKDGDAETLIGSDIDDEPRG</sequence>
<dbReference type="STRING" id="1173701.A0A066XXX7"/>
<dbReference type="HOGENOM" id="CLU_777457_0_0_1"/>
<evidence type="ECO:0000313" key="3">
    <source>
        <dbReference type="EMBL" id="KDN70815.1"/>
    </source>
</evidence>
<dbReference type="OrthoDB" id="10286780at2759"/>
<gene>
    <name evidence="3" type="ORF">CSUB01_10884</name>
</gene>
<dbReference type="Proteomes" id="UP000027238">
    <property type="component" value="Unassembled WGS sequence"/>
</dbReference>
<feature type="non-terminal residue" evidence="3">
    <location>
        <position position="1"/>
    </location>
</feature>
<proteinExistence type="predicted"/>
<comment type="caution">
    <text evidence="3">The sequence shown here is derived from an EMBL/GenBank/DDBJ whole genome shotgun (WGS) entry which is preliminary data.</text>
</comment>
<evidence type="ECO:0000256" key="1">
    <source>
        <dbReference type="SAM" id="MobiDB-lite"/>
    </source>
</evidence>
<name>A0A066XXX7_COLSU</name>
<keyword evidence="2" id="KW-0812">Transmembrane</keyword>
<reference evidence="4" key="1">
    <citation type="journal article" date="2014" name="Genome Announc.">
        <title>Draft genome sequence of Colletotrichum sublineola, a destructive pathogen of cultivated sorghum.</title>
        <authorList>
            <person name="Baroncelli R."/>
            <person name="Sanz-Martin J.M."/>
            <person name="Rech G.E."/>
            <person name="Sukno S.A."/>
            <person name="Thon M.R."/>
        </authorList>
    </citation>
    <scope>NUCLEOTIDE SEQUENCE [LARGE SCALE GENOMIC DNA]</scope>
    <source>
        <strain evidence="4">TX430BB</strain>
    </source>
</reference>
<accession>A0A066XXX7</accession>
<feature type="region of interest" description="Disordered" evidence="1">
    <location>
        <begin position="314"/>
        <end position="357"/>
    </location>
</feature>